<protein>
    <submittedName>
        <fullName evidence="1">S-receptor-like serine/threonine-protein kinase protein</fullName>
        <ecNumber evidence="1">2.7.11.1</ecNumber>
    </submittedName>
</protein>
<dbReference type="Proteomes" id="UP000827976">
    <property type="component" value="Chromosome 15"/>
</dbReference>
<keyword evidence="1" id="KW-0808">Transferase</keyword>
<accession>A0ACB7UPD5</accession>
<evidence type="ECO:0000313" key="2">
    <source>
        <dbReference type="Proteomes" id="UP000827976"/>
    </source>
</evidence>
<name>A0ACB7UPD5_DIOAL</name>
<keyword evidence="2" id="KW-1185">Reference proteome</keyword>
<organism evidence="1 2">
    <name type="scientific">Dioscorea alata</name>
    <name type="common">Purple yam</name>
    <dbReference type="NCBI Taxonomy" id="55571"/>
    <lineage>
        <taxon>Eukaryota</taxon>
        <taxon>Viridiplantae</taxon>
        <taxon>Streptophyta</taxon>
        <taxon>Embryophyta</taxon>
        <taxon>Tracheophyta</taxon>
        <taxon>Spermatophyta</taxon>
        <taxon>Magnoliopsida</taxon>
        <taxon>Liliopsida</taxon>
        <taxon>Dioscoreales</taxon>
        <taxon>Dioscoreaceae</taxon>
        <taxon>Dioscorea</taxon>
    </lineage>
</organism>
<dbReference type="EC" id="2.7.11.1" evidence="1"/>
<evidence type="ECO:0000313" key="1">
    <source>
        <dbReference type="EMBL" id="KAH7662291.1"/>
    </source>
</evidence>
<gene>
    <name evidence="1" type="ORF">IHE45_15G124600</name>
</gene>
<sequence>MMVNNDEIRFNVCLLHHSPLFSCCSLPTMTPTTAFLPLLLVLYLLSHTISVSFASDSITTNQSLFGNQKIISKGGKFMLGFFTKVNSSSKFYIGIWYNKISVFTPVWVANRATPVSDPNRCVFQIFKDGNLVLFNEANSLIWSTNTTSTSNSSTVAVLQDDGNLVLRDGHNSTEVFWQTFENPTDTLLPGGKIAFNKLTGVKQRLIAWKNTEDPTPGSYSYEMDPQGANQYVMQWNRSKTYWNTGLWDGRMFTRIPEMNGMSSNHDYNLTYVETDKEKYVAYFVQGSDIISRVILNANGQLKMLTWVEITQEWTQFWFEPKAQFTALCGPFGSCNEQRLSYCSCIKGFSEKSPEDWDLNDHSGGCFRNTNLQCDANNNSTSVGEQDKFLEMSSVRLPDNGKPFQAESVDACELTCLNNCSCTAYSYGSNCTLWHGDLLNLQDQYTGSDGGTLYIRLAASEFPSHHKKGKVLWIVAGGVAAFLFCLVLVFMLVVWTRRRRKLMASASEVVMGGLTIFKYSELQRLTKNFSDKLGAGGFGTVFKGALPDSTAVAVKRLEGLRQGEKQFRAEVSTLGTIQHVNLVSLRGFCAEDTKRLLVFEYMPNGSLDSHLFHNNDNVLDWSTRYRIGLGIARGLAYLHEKCRECIIHCDIKPENILLDAEFNPKVADFGLAKLLGREFSHVLTSMRGTIGYLAPEWITGLAITPKADVYSFGMMLLEIISGKRNTKQLAESGDYYFPVEAAMKVRQDMVHCLLDERLNGEANMEEVDRACRVACWCIQDLESQRPTMGLVVQMLEGLLEVTVPPISRILQDLVIDSHGAGQDSELSA</sequence>
<dbReference type="EMBL" id="CM037025">
    <property type="protein sequence ID" value="KAH7662291.1"/>
    <property type="molecule type" value="Genomic_DNA"/>
</dbReference>
<proteinExistence type="predicted"/>
<reference evidence="2" key="1">
    <citation type="journal article" date="2022" name="Nat. Commun.">
        <title>Chromosome evolution and the genetic basis of agronomically important traits in greater yam.</title>
        <authorList>
            <person name="Bredeson J.V."/>
            <person name="Lyons J.B."/>
            <person name="Oniyinde I.O."/>
            <person name="Okereke N.R."/>
            <person name="Kolade O."/>
            <person name="Nnabue I."/>
            <person name="Nwadili C.O."/>
            <person name="Hribova E."/>
            <person name="Parker M."/>
            <person name="Nwogha J."/>
            <person name="Shu S."/>
            <person name="Carlson J."/>
            <person name="Kariba R."/>
            <person name="Muthemba S."/>
            <person name="Knop K."/>
            <person name="Barton G.J."/>
            <person name="Sherwood A.V."/>
            <person name="Lopez-Montes A."/>
            <person name="Asiedu R."/>
            <person name="Jamnadass R."/>
            <person name="Muchugi A."/>
            <person name="Goodstein D."/>
            <person name="Egesi C.N."/>
            <person name="Featherston J."/>
            <person name="Asfaw A."/>
            <person name="Simpson G.G."/>
            <person name="Dolezel J."/>
            <person name="Hendre P.S."/>
            <person name="Van Deynze A."/>
            <person name="Kumar P.L."/>
            <person name="Obidiegwu J.E."/>
            <person name="Bhattacharjee R."/>
            <person name="Rokhsar D.S."/>
        </authorList>
    </citation>
    <scope>NUCLEOTIDE SEQUENCE [LARGE SCALE GENOMIC DNA]</scope>
    <source>
        <strain evidence="2">cv. TDa95/00328</strain>
    </source>
</reference>
<comment type="caution">
    <text evidence="1">The sequence shown here is derived from an EMBL/GenBank/DDBJ whole genome shotgun (WGS) entry which is preliminary data.</text>
</comment>